<organism evidence="2 3">
    <name type="scientific">Zygotorulaspora mrakii</name>
    <name type="common">Zygosaccharomyces mrakii</name>
    <dbReference type="NCBI Taxonomy" id="42260"/>
    <lineage>
        <taxon>Eukaryota</taxon>
        <taxon>Fungi</taxon>
        <taxon>Dikarya</taxon>
        <taxon>Ascomycota</taxon>
        <taxon>Saccharomycotina</taxon>
        <taxon>Saccharomycetes</taxon>
        <taxon>Saccharomycetales</taxon>
        <taxon>Saccharomycetaceae</taxon>
        <taxon>Zygotorulaspora</taxon>
    </lineage>
</organism>
<accession>A0A7H9B4V8</accession>
<evidence type="ECO:0000256" key="1">
    <source>
        <dbReference type="SAM" id="MobiDB-lite"/>
    </source>
</evidence>
<dbReference type="GeneID" id="59236751"/>
<evidence type="ECO:0000313" key="3">
    <source>
        <dbReference type="Proteomes" id="UP000509704"/>
    </source>
</evidence>
<keyword evidence="3" id="KW-1185">Reference proteome</keyword>
<protein>
    <submittedName>
        <fullName evidence="2">Uncharacterized protein</fullName>
    </submittedName>
</protein>
<dbReference type="RefSeq" id="XP_037144736.1">
    <property type="nucleotide sequence ID" value="XM_037288841.1"/>
</dbReference>
<dbReference type="EMBL" id="CP058608">
    <property type="protein sequence ID" value="QLG73009.1"/>
    <property type="molecule type" value="Genomic_DNA"/>
</dbReference>
<reference evidence="2 3" key="1">
    <citation type="submission" date="2020-07" db="EMBL/GenBank/DDBJ databases">
        <title>The yeast mating-type switching endonuclease HO is a domesticated member of an unorthodox homing genetic element family.</title>
        <authorList>
            <person name="Coughlan A.Y."/>
            <person name="Lombardi L."/>
            <person name="Braun-Galleani S."/>
            <person name="Martos A.R."/>
            <person name="Galeote V."/>
            <person name="Bigey F."/>
            <person name="Dequin S."/>
            <person name="Byrne K.P."/>
            <person name="Wolfe K.H."/>
        </authorList>
    </citation>
    <scope>NUCLEOTIDE SEQUENCE [LARGE SCALE GENOMIC DNA]</scope>
    <source>
        <strain evidence="2 3">NRRL Y-6702</strain>
    </source>
</reference>
<feature type="region of interest" description="Disordered" evidence="1">
    <location>
        <begin position="1"/>
        <end position="32"/>
    </location>
</feature>
<feature type="compositionally biased region" description="Basic and acidic residues" evidence="1">
    <location>
        <begin position="262"/>
        <end position="276"/>
    </location>
</feature>
<sequence length="402" mass="45562">MSDSKKRFSKEERPWSTSKIASRHKGQHLSSSVLEAGNSESLRYQTQLQVHEALRSLILHNFSFASILRESGVSKDFLKIAFEDLDVDVQKTAGAANIAPSKYSLAKLNLPLTNGIQEEFVHDSTITDDKNARLRLEDTKRSPGEQQLAHAFKATLSECKEIVTSSPSALPGDDDFESLVGQVKSQVRESIHTLLSHNFSFASILKESGLNRIFLERSFKDIGLEIGSSSEIESNLQMWESLQLTQGSRMTASKSTHKMKKVERNGHHTSHEEVERRPAGKNIEFEMRLFSLRIQMEIRKISSLMNDEALQEQAKDELVQNKIVKQKLLIMNKLEELFYGVVGKYDTAKCSYKRSASNDLYDKLHVCEKLSRLDKQENHNQDIPIQNTEQNEGEGQSIVCHI</sequence>
<feature type="compositionally biased region" description="Basic and acidic residues" evidence="1">
    <location>
        <begin position="1"/>
        <end position="14"/>
    </location>
</feature>
<gene>
    <name evidence="2" type="ORF">HG535_0E00930</name>
</gene>
<feature type="region of interest" description="Disordered" evidence="1">
    <location>
        <begin position="250"/>
        <end position="276"/>
    </location>
</feature>
<proteinExistence type="predicted"/>
<dbReference type="Proteomes" id="UP000509704">
    <property type="component" value="Chromosome 5"/>
</dbReference>
<evidence type="ECO:0000313" key="2">
    <source>
        <dbReference type="EMBL" id="QLG73009.1"/>
    </source>
</evidence>
<dbReference type="KEGG" id="zmk:HG535_0E00930"/>
<dbReference type="AlphaFoldDB" id="A0A7H9B4V8"/>
<name>A0A7H9B4V8_ZYGMR</name>